<keyword evidence="1" id="KW-0732">Signal</keyword>
<protein>
    <submittedName>
        <fullName evidence="2">Uncharacterized protein</fullName>
    </submittedName>
</protein>
<reference evidence="2 3" key="1">
    <citation type="submission" date="2017-03" db="EMBL/GenBank/DDBJ databases">
        <title>WGS assembly of Porphyra umbilicalis.</title>
        <authorList>
            <person name="Brawley S.H."/>
            <person name="Blouin N.A."/>
            <person name="Ficko-Blean E."/>
            <person name="Wheeler G.L."/>
            <person name="Lohr M."/>
            <person name="Goodson H.V."/>
            <person name="Jenkins J.W."/>
            <person name="Blaby-Haas C.E."/>
            <person name="Helliwell K.E."/>
            <person name="Chan C."/>
            <person name="Marriage T."/>
            <person name="Bhattacharya D."/>
            <person name="Klein A.S."/>
            <person name="Badis Y."/>
            <person name="Brodie J."/>
            <person name="Cao Y."/>
            <person name="Collen J."/>
            <person name="Dittami S.M."/>
            <person name="Gachon C.M."/>
            <person name="Green B.R."/>
            <person name="Karpowicz S."/>
            <person name="Kim J.W."/>
            <person name="Kudahl U."/>
            <person name="Lin S."/>
            <person name="Michel G."/>
            <person name="Mittag M."/>
            <person name="Olson B.J."/>
            <person name="Pangilinan J."/>
            <person name="Peng Y."/>
            <person name="Qiu H."/>
            <person name="Shu S."/>
            <person name="Singer J.T."/>
            <person name="Smith A.G."/>
            <person name="Sprecher B.N."/>
            <person name="Wagner V."/>
            <person name="Wang W."/>
            <person name="Wang Z.-Y."/>
            <person name="Yan J."/>
            <person name="Yarish C."/>
            <person name="Zoeuner-Riek S."/>
            <person name="Zhuang Y."/>
            <person name="Zou Y."/>
            <person name="Lindquist E.A."/>
            <person name="Grimwood J."/>
            <person name="Barry K."/>
            <person name="Rokhsar D.S."/>
            <person name="Schmutz J."/>
            <person name="Stiller J.W."/>
            <person name="Grossman A.R."/>
            <person name="Prochnik S.E."/>
        </authorList>
    </citation>
    <scope>NUCLEOTIDE SEQUENCE [LARGE SCALE GENOMIC DNA]</scope>
    <source>
        <strain evidence="2">4086291</strain>
    </source>
</reference>
<evidence type="ECO:0000256" key="1">
    <source>
        <dbReference type="SAM" id="SignalP"/>
    </source>
</evidence>
<sequence length="189" mass="19992">MGRFTSALVATVALSLAAVASANPSAHVPAAAVKLVHDPLAAVCQTTTTQCCWTPFVCDVVYKLKTVLVQATCTRQVRVHVSCYLARTAAGGAADAGAPSAKFFNNRKCFVNQSQDFACTKERTIKEAYPKVCYKKTCTTSHVPVKLFVPHATVLAQPTAVPVAAPSKHNGATIKGLFGGLIKALFQKK</sequence>
<keyword evidence="3" id="KW-1185">Reference proteome</keyword>
<dbReference type="EMBL" id="KV919088">
    <property type="protein sequence ID" value="OSX72051.1"/>
    <property type="molecule type" value="Genomic_DNA"/>
</dbReference>
<feature type="chain" id="PRO_5013321684" evidence="1">
    <location>
        <begin position="23"/>
        <end position="189"/>
    </location>
</feature>
<evidence type="ECO:0000313" key="3">
    <source>
        <dbReference type="Proteomes" id="UP000218209"/>
    </source>
</evidence>
<gene>
    <name evidence="2" type="ORF">BU14_0475s0005</name>
</gene>
<accession>A0A1X6NTW4</accession>
<organism evidence="2 3">
    <name type="scientific">Porphyra umbilicalis</name>
    <name type="common">Purple laver</name>
    <name type="synonym">Red alga</name>
    <dbReference type="NCBI Taxonomy" id="2786"/>
    <lineage>
        <taxon>Eukaryota</taxon>
        <taxon>Rhodophyta</taxon>
        <taxon>Bangiophyceae</taxon>
        <taxon>Bangiales</taxon>
        <taxon>Bangiaceae</taxon>
        <taxon>Porphyra</taxon>
    </lineage>
</organism>
<evidence type="ECO:0000313" key="2">
    <source>
        <dbReference type="EMBL" id="OSX72051.1"/>
    </source>
</evidence>
<feature type="signal peptide" evidence="1">
    <location>
        <begin position="1"/>
        <end position="22"/>
    </location>
</feature>
<dbReference type="Proteomes" id="UP000218209">
    <property type="component" value="Unassembled WGS sequence"/>
</dbReference>
<name>A0A1X6NTW4_PORUM</name>
<proteinExistence type="predicted"/>
<dbReference type="AlphaFoldDB" id="A0A1X6NTW4"/>